<dbReference type="EMBL" id="MU003767">
    <property type="protein sequence ID" value="KAF2725618.1"/>
    <property type="molecule type" value="Genomic_DNA"/>
</dbReference>
<sequence length="274" mass="29056">MSNLYAVSDATISAGQKFTPSNGGVVGTDQDGSPAKIMHPSTVGASPVPTAVVTGLGSTLTVSKMGSGVYALPWTTLSISQSAMIPDGQVFSIDSGGDLLIDGAAAPASEVVVSTAVIVASRFLSLLFRFAKAFTFCRAQSSVQGRQQHCQMARSSILIVMANSLLAFPPYPSPSYHLCQQPRCSIHSAMAGPVRQAVRLYSTALQHCCSHRLATWFASAACYRLPVLVFQLLIVAHVLLCSLPLPPQVWAGTPRAGFFQQGLCRLLPAYRQIQ</sequence>
<evidence type="ECO:0000313" key="1">
    <source>
        <dbReference type="EMBL" id="KAF2725618.1"/>
    </source>
</evidence>
<protein>
    <submittedName>
        <fullName evidence="1">Uncharacterized protein</fullName>
    </submittedName>
</protein>
<reference evidence="1" key="1">
    <citation type="journal article" date="2020" name="Stud. Mycol.">
        <title>101 Dothideomycetes genomes: a test case for predicting lifestyles and emergence of pathogens.</title>
        <authorList>
            <person name="Haridas S."/>
            <person name="Albert R."/>
            <person name="Binder M."/>
            <person name="Bloem J."/>
            <person name="Labutti K."/>
            <person name="Salamov A."/>
            <person name="Andreopoulos B."/>
            <person name="Baker S."/>
            <person name="Barry K."/>
            <person name="Bills G."/>
            <person name="Bluhm B."/>
            <person name="Cannon C."/>
            <person name="Castanera R."/>
            <person name="Culley D."/>
            <person name="Daum C."/>
            <person name="Ezra D."/>
            <person name="Gonzalez J."/>
            <person name="Henrissat B."/>
            <person name="Kuo A."/>
            <person name="Liang C."/>
            <person name="Lipzen A."/>
            <person name="Lutzoni F."/>
            <person name="Magnuson J."/>
            <person name="Mondo S."/>
            <person name="Nolan M."/>
            <person name="Ohm R."/>
            <person name="Pangilinan J."/>
            <person name="Park H.-J."/>
            <person name="Ramirez L."/>
            <person name="Alfaro M."/>
            <person name="Sun H."/>
            <person name="Tritt A."/>
            <person name="Yoshinaga Y."/>
            <person name="Zwiers L.-H."/>
            <person name="Turgeon B."/>
            <person name="Goodwin S."/>
            <person name="Spatafora J."/>
            <person name="Crous P."/>
            <person name="Grigoriev I."/>
        </authorList>
    </citation>
    <scope>NUCLEOTIDE SEQUENCE</scope>
    <source>
        <strain evidence="1">CBS 116435</strain>
    </source>
</reference>
<proteinExistence type="predicted"/>
<accession>A0A9P4QHE9</accession>
<dbReference type="AlphaFoldDB" id="A0A9P4QHE9"/>
<organism evidence="1 2">
    <name type="scientific">Polychaeton citri CBS 116435</name>
    <dbReference type="NCBI Taxonomy" id="1314669"/>
    <lineage>
        <taxon>Eukaryota</taxon>
        <taxon>Fungi</taxon>
        <taxon>Dikarya</taxon>
        <taxon>Ascomycota</taxon>
        <taxon>Pezizomycotina</taxon>
        <taxon>Dothideomycetes</taxon>
        <taxon>Dothideomycetidae</taxon>
        <taxon>Capnodiales</taxon>
        <taxon>Capnodiaceae</taxon>
        <taxon>Polychaeton</taxon>
    </lineage>
</organism>
<dbReference type="Proteomes" id="UP000799441">
    <property type="component" value="Unassembled WGS sequence"/>
</dbReference>
<comment type="caution">
    <text evidence="1">The sequence shown here is derived from an EMBL/GenBank/DDBJ whole genome shotgun (WGS) entry which is preliminary data.</text>
</comment>
<keyword evidence="2" id="KW-1185">Reference proteome</keyword>
<evidence type="ECO:0000313" key="2">
    <source>
        <dbReference type="Proteomes" id="UP000799441"/>
    </source>
</evidence>
<gene>
    <name evidence="1" type="ORF">K431DRAFT_80921</name>
</gene>
<name>A0A9P4QHE9_9PEZI</name>